<gene>
    <name evidence="2" type="ORF">CI109_100911</name>
</gene>
<reference evidence="2" key="2">
    <citation type="submission" date="2024-01" db="EMBL/GenBank/DDBJ databases">
        <title>Comparative genomics of Cryptococcus and Kwoniella reveals pathogenesis evolution and contrasting modes of karyotype evolution via chromosome fusion or intercentromeric recombination.</title>
        <authorList>
            <person name="Coelho M.A."/>
            <person name="David-Palma M."/>
            <person name="Shea T."/>
            <person name="Bowers K."/>
            <person name="McGinley-Smith S."/>
            <person name="Mohammad A.W."/>
            <person name="Gnirke A."/>
            <person name="Yurkov A.M."/>
            <person name="Nowrousian M."/>
            <person name="Sun S."/>
            <person name="Cuomo C.A."/>
            <person name="Heitman J."/>
        </authorList>
    </citation>
    <scope>NUCLEOTIDE SEQUENCE</scope>
    <source>
        <strain evidence="2">CBS 12478</strain>
    </source>
</reference>
<protein>
    <submittedName>
        <fullName evidence="2">Uncharacterized protein</fullName>
    </submittedName>
</protein>
<dbReference type="SUPFAM" id="SSF53474">
    <property type="entry name" value="alpha/beta-Hydrolases"/>
    <property type="match status" value="1"/>
</dbReference>
<evidence type="ECO:0000313" key="3">
    <source>
        <dbReference type="Proteomes" id="UP000322225"/>
    </source>
</evidence>
<dbReference type="OrthoDB" id="2094269at2759"/>
<dbReference type="Pfam" id="PF03959">
    <property type="entry name" value="FSH1"/>
    <property type="match status" value="1"/>
</dbReference>
<sequence length="330" mass="36739">MVAKLRVLMLCGYTQNAFIFDNHTKKMQRACPEVEFDIRNELDVLNSPLVFDDHPRNKETTARAWWKYGSGFRDYLGQGIVGLDDTVEYMFNYLTTNPPFDGVFGFSQGSVLAALIANPKLHPKFPASTAISPFKFLITCGSYVPYQIHDLAPQFAHYFPLPTELVTLHILGKNDIIVVEENTHLLASKCLNSRVESHEGGHFVPCKASWRAFFNAYLTSFLPGGQNGRGIPPPIAFQSTHRGWMFCNYPNQPSSPSSATASEFDTSSLSSLSSSLLSSSSSYVSSSASESGDSEISHEWSLSLLDDTSKARSCRLVGDYLRMEKARFRL</sequence>
<dbReference type="GO" id="GO:0005737">
    <property type="term" value="C:cytoplasm"/>
    <property type="evidence" value="ECO:0007669"/>
    <property type="project" value="TreeGrafter"/>
</dbReference>
<dbReference type="InterPro" id="IPR005645">
    <property type="entry name" value="FSH-like_dom"/>
</dbReference>
<reference evidence="2" key="1">
    <citation type="submission" date="2017-08" db="EMBL/GenBank/DDBJ databases">
        <authorList>
            <person name="Cuomo C."/>
            <person name="Billmyre B."/>
            <person name="Heitman J."/>
        </authorList>
    </citation>
    <scope>NUCLEOTIDE SEQUENCE</scope>
    <source>
        <strain evidence="2">CBS 12478</strain>
    </source>
</reference>
<dbReference type="PANTHER" id="PTHR48070">
    <property type="entry name" value="ESTERASE OVCA2"/>
    <property type="match status" value="1"/>
</dbReference>
<name>A0A5M6C994_9TREE</name>
<dbReference type="RefSeq" id="XP_031862903.1">
    <property type="nucleotide sequence ID" value="XM_032002564.1"/>
</dbReference>
<keyword evidence="3" id="KW-1185">Reference proteome</keyword>
<dbReference type="AlphaFoldDB" id="A0A5M6C994"/>
<dbReference type="PANTHER" id="PTHR48070:SF6">
    <property type="entry name" value="ESTERASE OVCA2"/>
    <property type="match status" value="1"/>
</dbReference>
<dbReference type="GO" id="GO:0016787">
    <property type="term" value="F:hydrolase activity"/>
    <property type="evidence" value="ECO:0007669"/>
    <property type="project" value="UniProtKB-KW"/>
</dbReference>
<dbReference type="Proteomes" id="UP000322225">
    <property type="component" value="Chromosome 2"/>
</dbReference>
<evidence type="ECO:0000256" key="1">
    <source>
        <dbReference type="ARBA" id="ARBA00022801"/>
    </source>
</evidence>
<accession>A0A5M6C994</accession>
<evidence type="ECO:0000313" key="2">
    <source>
        <dbReference type="EMBL" id="WWD16485.1"/>
    </source>
</evidence>
<dbReference type="GO" id="GO:0005634">
    <property type="term" value="C:nucleus"/>
    <property type="evidence" value="ECO:0007669"/>
    <property type="project" value="TreeGrafter"/>
</dbReference>
<dbReference type="InterPro" id="IPR029058">
    <property type="entry name" value="AB_hydrolase_fold"/>
</dbReference>
<dbReference type="InterPro" id="IPR050593">
    <property type="entry name" value="LovG"/>
</dbReference>
<dbReference type="EMBL" id="CP144052">
    <property type="protein sequence ID" value="WWD16485.1"/>
    <property type="molecule type" value="Genomic_DNA"/>
</dbReference>
<dbReference type="KEGG" id="ksn:43586678"/>
<dbReference type="Gene3D" id="3.40.50.1820">
    <property type="entry name" value="alpha/beta hydrolase"/>
    <property type="match status" value="1"/>
</dbReference>
<organism evidence="2 3">
    <name type="scientific">Kwoniella shandongensis</name>
    <dbReference type="NCBI Taxonomy" id="1734106"/>
    <lineage>
        <taxon>Eukaryota</taxon>
        <taxon>Fungi</taxon>
        <taxon>Dikarya</taxon>
        <taxon>Basidiomycota</taxon>
        <taxon>Agaricomycotina</taxon>
        <taxon>Tremellomycetes</taxon>
        <taxon>Tremellales</taxon>
        <taxon>Cryptococcaceae</taxon>
        <taxon>Kwoniella</taxon>
    </lineage>
</organism>
<keyword evidence="1" id="KW-0378">Hydrolase</keyword>
<dbReference type="GeneID" id="43586678"/>
<proteinExistence type="predicted"/>